<feature type="region of interest" description="Disordered" evidence="4">
    <location>
        <begin position="1272"/>
        <end position="1294"/>
    </location>
</feature>
<dbReference type="PANTHER" id="PTHR24166:SF48">
    <property type="entry name" value="PROTEIN VAPYRIN"/>
    <property type="match status" value="1"/>
</dbReference>
<feature type="repeat" description="ANK" evidence="3">
    <location>
        <begin position="283"/>
        <end position="307"/>
    </location>
</feature>
<evidence type="ECO:0000256" key="3">
    <source>
        <dbReference type="PROSITE-ProRule" id="PRU00023"/>
    </source>
</evidence>
<feature type="compositionally biased region" description="Basic and acidic residues" evidence="4">
    <location>
        <begin position="1279"/>
        <end position="1294"/>
    </location>
</feature>
<proteinExistence type="predicted"/>
<dbReference type="Gene3D" id="1.20.58.340">
    <property type="entry name" value="Magnesium transport protein CorA, transmembrane region"/>
    <property type="match status" value="1"/>
</dbReference>
<gene>
    <name evidence="6" type="ORF">QBC47DRAFT_390285</name>
</gene>
<dbReference type="Proteomes" id="UP001239445">
    <property type="component" value="Unassembled WGS sequence"/>
</dbReference>
<keyword evidence="1" id="KW-0677">Repeat</keyword>
<dbReference type="InterPro" id="IPR002110">
    <property type="entry name" value="Ankyrin_rpt"/>
</dbReference>
<dbReference type="Pfam" id="PF00023">
    <property type="entry name" value="Ank"/>
    <property type="match status" value="1"/>
</dbReference>
<dbReference type="PANTHER" id="PTHR24166">
    <property type="entry name" value="ROLLING PEBBLES, ISOFORM B"/>
    <property type="match status" value="1"/>
</dbReference>
<evidence type="ECO:0000256" key="4">
    <source>
        <dbReference type="SAM" id="MobiDB-lite"/>
    </source>
</evidence>
<feature type="repeat" description="ANK" evidence="3">
    <location>
        <begin position="504"/>
        <end position="536"/>
    </location>
</feature>
<evidence type="ECO:0000256" key="2">
    <source>
        <dbReference type="ARBA" id="ARBA00023043"/>
    </source>
</evidence>
<dbReference type="Gene3D" id="1.25.40.20">
    <property type="entry name" value="Ankyrin repeat-containing domain"/>
    <property type="match status" value="3"/>
</dbReference>
<feature type="repeat" description="ANK" evidence="3">
    <location>
        <begin position="320"/>
        <end position="352"/>
    </location>
</feature>
<dbReference type="PROSITE" id="PS50088">
    <property type="entry name" value="ANK_REPEAT"/>
    <property type="match status" value="6"/>
</dbReference>
<dbReference type="Pfam" id="PF12796">
    <property type="entry name" value="Ank_2"/>
    <property type="match status" value="3"/>
</dbReference>
<dbReference type="EMBL" id="MU839840">
    <property type="protein sequence ID" value="KAK1752328.1"/>
    <property type="molecule type" value="Genomic_DNA"/>
</dbReference>
<feature type="repeat" description="ANK" evidence="3">
    <location>
        <begin position="151"/>
        <end position="186"/>
    </location>
</feature>
<evidence type="ECO:0000313" key="7">
    <source>
        <dbReference type="Proteomes" id="UP001239445"/>
    </source>
</evidence>
<dbReference type="InterPro" id="IPR050889">
    <property type="entry name" value="Dendritic_Spine_Reg/Scaffold"/>
</dbReference>
<evidence type="ECO:0000256" key="5">
    <source>
        <dbReference type="SAM" id="Phobius"/>
    </source>
</evidence>
<dbReference type="GO" id="GO:0016020">
    <property type="term" value="C:membrane"/>
    <property type="evidence" value="ECO:0007669"/>
    <property type="project" value="InterPro"/>
</dbReference>
<dbReference type="GO" id="GO:0046873">
    <property type="term" value="F:metal ion transmembrane transporter activity"/>
    <property type="evidence" value="ECO:0007669"/>
    <property type="project" value="InterPro"/>
</dbReference>
<feature type="transmembrane region" description="Helical" evidence="5">
    <location>
        <begin position="1138"/>
        <end position="1160"/>
    </location>
</feature>
<dbReference type="SMART" id="SM00248">
    <property type="entry name" value="ANK"/>
    <property type="match status" value="11"/>
</dbReference>
<evidence type="ECO:0000313" key="6">
    <source>
        <dbReference type="EMBL" id="KAK1752328.1"/>
    </source>
</evidence>
<dbReference type="PROSITE" id="PS50297">
    <property type="entry name" value="ANK_REP_REGION"/>
    <property type="match status" value="5"/>
</dbReference>
<dbReference type="InterPro" id="IPR002523">
    <property type="entry name" value="MgTranspt_CorA/ZnTranspt_ZntB"/>
</dbReference>
<feature type="transmembrane region" description="Helical" evidence="5">
    <location>
        <begin position="1172"/>
        <end position="1198"/>
    </location>
</feature>
<keyword evidence="7" id="KW-1185">Reference proteome</keyword>
<feature type="region of interest" description="Disordered" evidence="4">
    <location>
        <begin position="832"/>
        <end position="856"/>
    </location>
</feature>
<dbReference type="Pfam" id="PF01544">
    <property type="entry name" value="CorA"/>
    <property type="match status" value="1"/>
</dbReference>
<evidence type="ECO:0000256" key="1">
    <source>
        <dbReference type="ARBA" id="ARBA00022737"/>
    </source>
</evidence>
<dbReference type="SUPFAM" id="SSF48403">
    <property type="entry name" value="Ankyrin repeat"/>
    <property type="match status" value="2"/>
</dbReference>
<keyword evidence="5" id="KW-0812">Transmembrane</keyword>
<name>A0AAJ0B8E4_9PEZI</name>
<organism evidence="6 7">
    <name type="scientific">Echria macrotheca</name>
    <dbReference type="NCBI Taxonomy" id="438768"/>
    <lineage>
        <taxon>Eukaryota</taxon>
        <taxon>Fungi</taxon>
        <taxon>Dikarya</taxon>
        <taxon>Ascomycota</taxon>
        <taxon>Pezizomycotina</taxon>
        <taxon>Sordariomycetes</taxon>
        <taxon>Sordariomycetidae</taxon>
        <taxon>Sordariales</taxon>
        <taxon>Schizotheciaceae</taxon>
        <taxon>Echria</taxon>
    </lineage>
</organism>
<feature type="compositionally biased region" description="Basic and acidic residues" evidence="4">
    <location>
        <begin position="847"/>
        <end position="856"/>
    </location>
</feature>
<accession>A0AAJ0B8E4</accession>
<feature type="repeat" description="ANK" evidence="3">
    <location>
        <begin position="469"/>
        <end position="501"/>
    </location>
</feature>
<feature type="repeat" description="ANK" evidence="3">
    <location>
        <begin position="49"/>
        <end position="72"/>
    </location>
</feature>
<sequence>MSDHIIYRKPPRVNRFGDNLVSWARQGSLDSVKRSLENGDNINVQDNWSGETALMLAARHGYDEIFELLLSNDPAPKVNIQDDYGVTAIHWLAQRGHAGYVEKLRAMGAASHNDDAGRTPLYMAIQSSDNKIATIEAVFDALGAPDPNATDPRASLLIAAVSRHDAAHEIVKFLLSKGADPYLTDDADRTVFYYALKAKKNELVELIFSERPPRKEHGNLFILASAFKGDADLTRLLHAHPDLDINAGGEGSDTVLHMAALANLTTPTLLNHRDLQLDTFGDDGRSPLYLAARYGNLEFIQAFVRRNGPRPNLELQNGMFQTTALAAAISFGHEHVMRFLIEEGANIYARDSDMDSLFHWTLGDPKLISIIINTKPRLGAESTSRAKVIAYAVSELENFVSISSGNFRDILGDAEYLEVVDQDGKSPLSWAAEMEYTGALKSMLFDFINQGGEKSSDALKRFVNKVDNDGRSPLSLAAAKGGGEVVQILLESPFGVELDSEDRERRSALYHAAVNGHLRVAKMLTERGARLRVLDDKDIVQILHNEVQQSVKEFEEAEREVISASLTMAKARPELSGLDPNGSVSGILRASIKARAKAGGGTTKQVGHLAVKRAELALAEANLRRAEAKYRLTSQIRVHDFLKSYSALLATFGFSAGLAEDMFTATVLQIRGSDSDSPSLPEEVTVRQLLSDAGHDKRGGAVCQWLHLPANNMKWVEVLIANHYKYCEEDNRQIWNAESVLRPHVWRNRLHLPTKPQKFHARFMQPGCYPLGLDATGQTTNAGGRRVKFTFEGDDEAEWSPHPGGFVLFMPYLHWEDRKDFEAREYIINEKKKPKSSDESGMPAGKKKTETDDAPHLNAEKELLSSYLEFDPPLHCRRTLDQYYYHTLANTSRRDNDQTAMRYFRDDSDMKPPMTMVDQLWMWVLPACGSSPPTVITAFPEGGLRKYPENGTALISNITETILRLHETSCDAIALVIASECMKIYLEPRTTGDEHLQFLEIYHSSIAQILDRDAERYIDFKESEGNASVRKSKSSDIKEEIRDLGYIKDIRDELGIMAVLLHSQKKVLQDMSDNMFGDSDSDTDTPLSLFVDKYLDEIGRLDDFAKRAADAIENLIDLKHKQSILSIYSETEKQGNTIMYFTVVTIVFLPLSFMASFLTINVDEFPSTTGGGLHLSFVLEVIFTVSLALVLPSLLMAFNLDQSTRNARMERWREHGRLLKEGLISKWRRSPAKDSAKVDKRGPMVVKQKGKPARRGAFRQWVGRLQYRSHTSATGPVLDEEKGVPKETVRSLSR</sequence>
<keyword evidence="5" id="KW-1133">Transmembrane helix</keyword>
<dbReference type="InterPro" id="IPR036770">
    <property type="entry name" value="Ankyrin_rpt-contain_sf"/>
</dbReference>
<protein>
    <submittedName>
        <fullName evidence="6">Ankyrin repeat-containing domain protein</fullName>
    </submittedName>
</protein>
<reference evidence="6" key="1">
    <citation type="submission" date="2023-06" db="EMBL/GenBank/DDBJ databases">
        <title>Genome-scale phylogeny and comparative genomics of the fungal order Sordariales.</title>
        <authorList>
            <consortium name="Lawrence Berkeley National Laboratory"/>
            <person name="Hensen N."/>
            <person name="Bonometti L."/>
            <person name="Westerberg I."/>
            <person name="Brannstrom I.O."/>
            <person name="Guillou S."/>
            <person name="Cros-Aarteil S."/>
            <person name="Calhoun S."/>
            <person name="Haridas S."/>
            <person name="Kuo A."/>
            <person name="Mondo S."/>
            <person name="Pangilinan J."/>
            <person name="Riley R."/>
            <person name="Labutti K."/>
            <person name="Andreopoulos B."/>
            <person name="Lipzen A."/>
            <person name="Chen C."/>
            <person name="Yanf M."/>
            <person name="Daum C."/>
            <person name="Ng V."/>
            <person name="Clum A."/>
            <person name="Steindorff A."/>
            <person name="Ohm R."/>
            <person name="Martin F."/>
            <person name="Silar P."/>
            <person name="Natvig D."/>
            <person name="Lalanne C."/>
            <person name="Gautier V."/>
            <person name="Ament-Velasquez S.L."/>
            <person name="Kruys A."/>
            <person name="Hutchinson M.I."/>
            <person name="Powell A.J."/>
            <person name="Barry K."/>
            <person name="Miller A.N."/>
            <person name="Grigoriev I.V."/>
            <person name="Debuchy R."/>
            <person name="Gladieux P."/>
            <person name="Thoren M.H."/>
            <person name="Johannesson H."/>
        </authorList>
    </citation>
    <scope>NUCLEOTIDE SEQUENCE</scope>
    <source>
        <strain evidence="6">PSN4</strain>
    </source>
</reference>
<keyword evidence="2 3" id="KW-0040">ANK repeat</keyword>
<comment type="caution">
    <text evidence="6">The sequence shown here is derived from an EMBL/GenBank/DDBJ whole genome shotgun (WGS) entry which is preliminary data.</text>
</comment>
<keyword evidence="5" id="KW-0472">Membrane</keyword>